<dbReference type="AlphaFoldDB" id="A0A0M9DJQ4"/>
<dbReference type="InterPro" id="IPR020288">
    <property type="entry name" value="Sheath_initiator"/>
</dbReference>
<name>A0A0M9DJQ4_9BACI</name>
<gene>
    <name evidence="1" type="ORF">ADM90_14380</name>
</gene>
<dbReference type="EMBL" id="LGCI01000009">
    <property type="protein sequence ID" value="KOY81582.1"/>
    <property type="molecule type" value="Genomic_DNA"/>
</dbReference>
<dbReference type="Proteomes" id="UP000037977">
    <property type="component" value="Unassembled WGS sequence"/>
</dbReference>
<evidence type="ECO:0000313" key="1">
    <source>
        <dbReference type="EMBL" id="KOY81582.1"/>
    </source>
</evidence>
<accession>A0A0M9DJQ4</accession>
<sequence>MHTFKYNDDGDWVLNELVHGDEQLIQNLKHLLRTVVGEWMFNNNHGFRRSILEQKIPNKKQVVQAMHDCLYQEPRIAEVLSVEYDFNRIKRHLTINFRARTTEGHEIGGEAIVNQVGI</sequence>
<evidence type="ECO:0000313" key="2">
    <source>
        <dbReference type="Proteomes" id="UP000037977"/>
    </source>
</evidence>
<dbReference type="SUPFAM" id="SSF160719">
    <property type="entry name" value="gpW/gp25-like"/>
    <property type="match status" value="1"/>
</dbReference>
<keyword evidence="2" id="KW-1185">Reference proteome</keyword>
<dbReference type="STRING" id="33935.ADM90_14380"/>
<reference evidence="1 2" key="1">
    <citation type="submission" date="2015-07" db="EMBL/GenBank/DDBJ databases">
        <title>Genome sequencing project for genomic taxonomy and phylogenomics of Bacillus-like bacteria.</title>
        <authorList>
            <person name="Liu B."/>
            <person name="Wang J."/>
            <person name="Zhu Y."/>
            <person name="Liu G."/>
            <person name="Chen Q."/>
            <person name="Chen Z."/>
            <person name="Che J."/>
            <person name="Ge C."/>
            <person name="Shi H."/>
            <person name="Pan Z."/>
            <person name="Liu X."/>
        </authorList>
    </citation>
    <scope>NUCLEOTIDE SEQUENCE [LARGE SCALE GENOMIC DNA]</scope>
    <source>
        <strain evidence="1 2">DSM 54</strain>
    </source>
</reference>
<comment type="caution">
    <text evidence="1">The sequence shown here is derived from an EMBL/GenBank/DDBJ whole genome shotgun (WGS) entry which is preliminary data.</text>
</comment>
<protein>
    <submittedName>
        <fullName evidence="1">Uncharacterized protein</fullName>
    </submittedName>
</protein>
<organism evidence="1 2">
    <name type="scientific">Lysinibacillus macroides</name>
    <dbReference type="NCBI Taxonomy" id="33935"/>
    <lineage>
        <taxon>Bacteria</taxon>
        <taxon>Bacillati</taxon>
        <taxon>Bacillota</taxon>
        <taxon>Bacilli</taxon>
        <taxon>Bacillales</taxon>
        <taxon>Bacillaceae</taxon>
        <taxon>Lysinibacillus</taxon>
    </lineage>
</organism>
<dbReference type="Pfam" id="PF10934">
    <property type="entry name" value="Sheath_initiator"/>
    <property type="match status" value="1"/>
</dbReference>
<dbReference type="RefSeq" id="WP_053995649.1">
    <property type="nucleotide sequence ID" value="NZ_CP065643.1"/>
</dbReference>
<proteinExistence type="predicted"/>
<dbReference type="OrthoDB" id="2088193at2"/>
<dbReference type="PATRIC" id="fig|33935.3.peg.4895"/>
<dbReference type="Gene3D" id="3.10.450.40">
    <property type="match status" value="1"/>
</dbReference>